<keyword evidence="1 3" id="KW-0145">Chemotaxis</keyword>
<keyword evidence="5" id="KW-1185">Reference proteome</keyword>
<dbReference type="Pfam" id="PF03975">
    <property type="entry name" value="CheD"/>
    <property type="match status" value="1"/>
</dbReference>
<organism evidence="4 5">
    <name type="scientific">Yoonia litorea</name>
    <dbReference type="NCBI Taxonomy" id="1123755"/>
    <lineage>
        <taxon>Bacteria</taxon>
        <taxon>Pseudomonadati</taxon>
        <taxon>Pseudomonadota</taxon>
        <taxon>Alphaproteobacteria</taxon>
        <taxon>Rhodobacterales</taxon>
        <taxon>Paracoccaceae</taxon>
        <taxon>Yoonia</taxon>
    </lineage>
</organism>
<evidence type="ECO:0000256" key="2">
    <source>
        <dbReference type="ARBA" id="ARBA00022801"/>
    </source>
</evidence>
<evidence type="ECO:0000256" key="1">
    <source>
        <dbReference type="ARBA" id="ARBA00022500"/>
    </source>
</evidence>
<dbReference type="AlphaFoldDB" id="A0A1I6MIC8"/>
<dbReference type="Gene3D" id="3.30.1330.200">
    <property type="match status" value="1"/>
</dbReference>
<keyword evidence="2 3" id="KW-0378">Hydrolase</keyword>
<dbReference type="Proteomes" id="UP000198926">
    <property type="component" value="Unassembled WGS sequence"/>
</dbReference>
<accession>A0A1I6MIC8</accession>
<dbReference type="STRING" id="1123755.SAMN05444714_1856"/>
<proteinExistence type="inferred from homology"/>
<gene>
    <name evidence="3" type="primary">cheD</name>
    <name evidence="4" type="ORF">SAMN05444714_1856</name>
</gene>
<evidence type="ECO:0000256" key="3">
    <source>
        <dbReference type="HAMAP-Rule" id="MF_01440"/>
    </source>
</evidence>
<dbReference type="InterPro" id="IPR038592">
    <property type="entry name" value="CheD-like_sf"/>
</dbReference>
<protein>
    <recommendedName>
        <fullName evidence="3">Probable chemoreceptor glutamine deamidase CheD</fullName>
        <ecNumber evidence="3">3.5.1.44</ecNumber>
    </recommendedName>
</protein>
<dbReference type="EMBL" id="FOZM01000001">
    <property type="protein sequence ID" value="SFS15444.1"/>
    <property type="molecule type" value="Genomic_DNA"/>
</dbReference>
<dbReference type="SUPFAM" id="SSF64438">
    <property type="entry name" value="CNF1/YfiH-like putative cysteine hydrolases"/>
    <property type="match status" value="1"/>
</dbReference>
<comment type="catalytic activity">
    <reaction evidence="3">
        <text>L-glutaminyl-[protein] + H2O = L-glutamyl-[protein] + NH4(+)</text>
        <dbReference type="Rhea" id="RHEA:16441"/>
        <dbReference type="Rhea" id="RHEA-COMP:10207"/>
        <dbReference type="Rhea" id="RHEA-COMP:10208"/>
        <dbReference type="ChEBI" id="CHEBI:15377"/>
        <dbReference type="ChEBI" id="CHEBI:28938"/>
        <dbReference type="ChEBI" id="CHEBI:29973"/>
        <dbReference type="ChEBI" id="CHEBI:30011"/>
        <dbReference type="EC" id="3.5.1.44"/>
    </reaction>
</comment>
<dbReference type="InterPro" id="IPR005659">
    <property type="entry name" value="Chemorcpt_Glu_NH3ase_CheD"/>
</dbReference>
<comment type="function">
    <text evidence="3">Probably deamidates glutamine residues to glutamate on methyl-accepting chemotaxis receptors (MCPs), playing an important role in chemotaxis.</text>
</comment>
<dbReference type="GO" id="GO:0006935">
    <property type="term" value="P:chemotaxis"/>
    <property type="evidence" value="ECO:0007669"/>
    <property type="project" value="UniProtKB-UniRule"/>
</dbReference>
<evidence type="ECO:0000313" key="4">
    <source>
        <dbReference type="EMBL" id="SFS15444.1"/>
    </source>
</evidence>
<dbReference type="EC" id="3.5.1.44" evidence="3"/>
<dbReference type="CDD" id="cd16352">
    <property type="entry name" value="CheD"/>
    <property type="match status" value="1"/>
</dbReference>
<dbReference type="InterPro" id="IPR011324">
    <property type="entry name" value="Cytotoxic_necrot_fac-like_cat"/>
</dbReference>
<reference evidence="4 5" key="1">
    <citation type="submission" date="2016-10" db="EMBL/GenBank/DDBJ databases">
        <authorList>
            <person name="de Groot N.N."/>
        </authorList>
    </citation>
    <scope>NUCLEOTIDE SEQUENCE [LARGE SCALE GENOMIC DNA]</scope>
    <source>
        <strain evidence="4 5">DSM 29433</strain>
    </source>
</reference>
<dbReference type="PANTHER" id="PTHR35147">
    <property type="entry name" value="CHEMORECEPTOR GLUTAMINE DEAMIDASE CHED-RELATED"/>
    <property type="match status" value="1"/>
</dbReference>
<dbReference type="PANTHER" id="PTHR35147:SF3">
    <property type="entry name" value="CHEMORECEPTOR GLUTAMINE DEAMIDASE CHED 1-RELATED"/>
    <property type="match status" value="1"/>
</dbReference>
<comment type="similarity">
    <text evidence="3">Belongs to the CheD family.</text>
</comment>
<dbReference type="HAMAP" id="MF_01440">
    <property type="entry name" value="CheD"/>
    <property type="match status" value="1"/>
</dbReference>
<name>A0A1I6MIC8_9RHOB</name>
<dbReference type="GO" id="GO:0050568">
    <property type="term" value="F:protein-glutamine glutaminase activity"/>
    <property type="evidence" value="ECO:0007669"/>
    <property type="project" value="UniProtKB-UniRule"/>
</dbReference>
<evidence type="ECO:0000313" key="5">
    <source>
        <dbReference type="Proteomes" id="UP000198926"/>
    </source>
</evidence>
<sequence length="170" mass="18226">MRGSSKIVTVIQGEFSISADPDVTLTTVLGSCISVCLFDPFRKVGGMNHFLLATSRNDQKGDLKYGVHAMELLINHLLHAGASRQDLLAKVFGGARMLEHSGDIGRTNASFALDFLDKEGITCLAQSVGGTSARRIRFHPTSGAAQQMQVKTAVRETPVPVAPKADVTLF</sequence>